<dbReference type="Pfam" id="PF06514">
    <property type="entry name" value="PsbU"/>
    <property type="match status" value="1"/>
</dbReference>
<comment type="similarity">
    <text evidence="2 7">Belongs to the PsbU family.</text>
</comment>
<accession>A0A8J7AUD9</accession>
<keyword evidence="5 7" id="KW-0472">Membrane</keyword>
<evidence type="ECO:0000256" key="3">
    <source>
        <dbReference type="ARBA" id="ARBA00022982"/>
    </source>
</evidence>
<dbReference type="GO" id="GO:0009654">
    <property type="term" value="C:photosystem II oxygen evolving complex"/>
    <property type="evidence" value="ECO:0007669"/>
    <property type="project" value="InterPro"/>
</dbReference>
<dbReference type="AlphaFoldDB" id="A0A8J7AUD9"/>
<reference evidence="8" key="1">
    <citation type="submission" date="2020-10" db="EMBL/GenBank/DDBJ databases">
        <authorList>
            <person name="Castelo-Branco R."/>
            <person name="Eusebio N."/>
            <person name="Adriana R."/>
            <person name="Vieira A."/>
            <person name="Brugerolle De Fraissinette N."/>
            <person name="Rezende De Castro R."/>
            <person name="Schneider M.P."/>
            <person name="Vasconcelos V."/>
            <person name="Leao P.N."/>
        </authorList>
    </citation>
    <scope>NUCLEOTIDE SEQUENCE</scope>
    <source>
        <strain evidence="8">LEGE 07310</strain>
    </source>
</reference>
<name>A0A8J7AUD9_9CYAN</name>
<gene>
    <name evidence="7 8" type="primary">psbU</name>
    <name evidence="8" type="ORF">IQ241_06150</name>
</gene>
<proteinExistence type="inferred from homology"/>
<keyword evidence="9" id="KW-1185">Reference proteome</keyword>
<dbReference type="SUPFAM" id="SSF81585">
    <property type="entry name" value="PsbU/PolX domain-like"/>
    <property type="match status" value="1"/>
</dbReference>
<keyword evidence="7" id="KW-0813">Transport</keyword>
<evidence type="ECO:0000256" key="2">
    <source>
        <dbReference type="ARBA" id="ARBA00010827"/>
    </source>
</evidence>
<evidence type="ECO:0000256" key="4">
    <source>
        <dbReference type="ARBA" id="ARBA00023078"/>
    </source>
</evidence>
<evidence type="ECO:0000256" key="5">
    <source>
        <dbReference type="ARBA" id="ARBA00023136"/>
    </source>
</evidence>
<evidence type="ECO:0000313" key="8">
    <source>
        <dbReference type="EMBL" id="MBE9076878.1"/>
    </source>
</evidence>
<evidence type="ECO:0000256" key="1">
    <source>
        <dbReference type="ARBA" id="ARBA00004170"/>
    </source>
</evidence>
<comment type="subunit">
    <text evidence="7">PSII is composed of 1 copy each of membrane proteins PsbA, PsbB, PsbC, PsbD, PsbE, PsbF, PsbH, PsbI, PsbJ, PsbK, PsbL, PsbM, PsbT, PsbX, PsbY, PsbZ, Psb30/Ycf12, peripheral proteins PsbO, CyanoQ (PsbQ), PsbU, PsbV and a large number of cofactors. It forms dimeric complexes.</text>
</comment>
<dbReference type="Gene3D" id="1.10.150.320">
    <property type="entry name" value="Photosystem II 12 kDa extrinsic protein"/>
    <property type="match status" value="1"/>
</dbReference>
<comment type="caution">
    <text evidence="8">The sequence shown here is derived from an EMBL/GenBank/DDBJ whole genome shotgun (WGS) entry which is preliminary data.</text>
</comment>
<keyword evidence="3 7" id="KW-0249">Electron transport</keyword>
<evidence type="ECO:0000256" key="6">
    <source>
        <dbReference type="ARBA" id="ARBA00023276"/>
    </source>
</evidence>
<comment type="subcellular location">
    <subcellularLocation>
        <location evidence="7">Cellular thylakoid membrane</location>
        <topology evidence="7">Peripheral membrane protein</topology>
        <orientation evidence="7">Lumenal side</orientation>
    </subcellularLocation>
    <subcellularLocation>
        <location evidence="1">Membrane</location>
        <topology evidence="1">Peripheral membrane protein</topology>
    </subcellularLocation>
</comment>
<keyword evidence="4 7" id="KW-0793">Thylakoid</keyword>
<dbReference type="HAMAP" id="MF_00589">
    <property type="entry name" value="PSII_PsbU"/>
    <property type="match status" value="1"/>
</dbReference>
<sequence>MKRFLSLLLVLGLLLGGLVGGWPQPAMAKQLRNAVDDKLATDYGSKIDVNNTNIAAFTKYRGLYPTIASKIVTNAPYDSLQDVLEIPGLSPVEKDRIEQNMDVFTITEPDPALVEGADRFNNGVYK</sequence>
<dbReference type="NCBIfam" id="NF002708">
    <property type="entry name" value="PRK02515.1"/>
    <property type="match status" value="1"/>
</dbReference>
<protein>
    <recommendedName>
        <fullName evidence="7">Photosystem II extrinsic protein U</fullName>
        <shortName evidence="7">PSII-U</shortName>
        <shortName evidence="7">PsbU</shortName>
    </recommendedName>
    <alternativeName>
        <fullName evidence="7">Photosystem II 12 kDa extrinsic protein</fullName>
        <shortName evidence="7">PS II complex 12 kDa extrinsic protein</shortName>
    </alternativeName>
</protein>
<dbReference type="Proteomes" id="UP000636505">
    <property type="component" value="Unassembled WGS sequence"/>
</dbReference>
<dbReference type="RefSeq" id="WP_193905541.1">
    <property type="nucleotide sequence ID" value="NZ_JADEXG010000010.1"/>
</dbReference>
<dbReference type="GO" id="GO:0019898">
    <property type="term" value="C:extrinsic component of membrane"/>
    <property type="evidence" value="ECO:0007669"/>
    <property type="project" value="InterPro"/>
</dbReference>
<organism evidence="8 9">
    <name type="scientific">Vasconcelosia minhoensis LEGE 07310</name>
    <dbReference type="NCBI Taxonomy" id="915328"/>
    <lineage>
        <taxon>Bacteria</taxon>
        <taxon>Bacillati</taxon>
        <taxon>Cyanobacteriota</taxon>
        <taxon>Cyanophyceae</taxon>
        <taxon>Nodosilineales</taxon>
        <taxon>Cymatolegaceae</taxon>
        <taxon>Vasconcelosia</taxon>
        <taxon>Vasconcelosia minhoensis</taxon>
    </lineage>
</organism>
<evidence type="ECO:0000256" key="7">
    <source>
        <dbReference type="HAMAP-Rule" id="MF_00589"/>
    </source>
</evidence>
<evidence type="ECO:0000313" key="9">
    <source>
        <dbReference type="Proteomes" id="UP000636505"/>
    </source>
</evidence>
<dbReference type="GO" id="GO:0015979">
    <property type="term" value="P:photosynthesis"/>
    <property type="evidence" value="ECO:0007669"/>
    <property type="project" value="UniProtKB-UniRule"/>
</dbReference>
<dbReference type="InterPro" id="IPR010527">
    <property type="entry name" value="PSII_PsbU"/>
</dbReference>
<keyword evidence="6 7" id="KW-0604">Photosystem II</keyword>
<dbReference type="GO" id="GO:0031676">
    <property type="term" value="C:plasma membrane-derived thylakoid membrane"/>
    <property type="evidence" value="ECO:0007669"/>
    <property type="project" value="UniProtKB-SubCell"/>
</dbReference>
<keyword evidence="7" id="KW-0602">Photosynthesis</keyword>
<dbReference type="GO" id="GO:0042549">
    <property type="term" value="P:photosystem II stabilization"/>
    <property type="evidence" value="ECO:0007669"/>
    <property type="project" value="InterPro"/>
</dbReference>
<dbReference type="EMBL" id="JADEXG010000010">
    <property type="protein sequence ID" value="MBE9076878.1"/>
    <property type="molecule type" value="Genomic_DNA"/>
</dbReference>
<comment type="function">
    <text evidence="7">One of the extrinsic, lumenal subunits of photosystem II (PSII). PSII is a light-driven water plastoquinone oxidoreductase, using light energy to abstract electrons from H(2)O, generating a proton gradient subsequently used for ATP formation. The extrinsic proteins stabilize the structure of photosystem II oxygen-evolving complex (OEC), the ion environment of oxygen evolution and protect the OEC against heat-induced inactivation.</text>
</comment>